<dbReference type="GO" id="GO:0005576">
    <property type="term" value="C:extracellular region"/>
    <property type="evidence" value="ECO:0007669"/>
    <property type="project" value="UniProtKB-SubCell"/>
</dbReference>
<name>A0A1I8N627_MUSDO</name>
<dbReference type="Pfam" id="PF00188">
    <property type="entry name" value="CAP"/>
    <property type="match status" value="1"/>
</dbReference>
<evidence type="ECO:0000256" key="6">
    <source>
        <dbReference type="SAM" id="SignalP"/>
    </source>
</evidence>
<dbReference type="SMART" id="SM00198">
    <property type="entry name" value="SCP"/>
    <property type="match status" value="1"/>
</dbReference>
<evidence type="ECO:0000256" key="2">
    <source>
        <dbReference type="ARBA" id="ARBA00009923"/>
    </source>
</evidence>
<dbReference type="AlphaFoldDB" id="A0A1I8N627"/>
<protein>
    <recommendedName>
        <fullName evidence="5">Venom allergen-1</fullName>
    </recommendedName>
</protein>
<comment type="subcellular location">
    <subcellularLocation>
        <location evidence="1">Secreted</location>
    </subcellularLocation>
</comment>
<feature type="domain" description="SCP" evidence="7">
    <location>
        <begin position="60"/>
        <end position="220"/>
    </location>
</feature>
<dbReference type="SUPFAM" id="SSF55797">
    <property type="entry name" value="PR-1-like"/>
    <property type="match status" value="1"/>
</dbReference>
<sequence>MKKYLLISILCTAAYLSTAATNYCKSGLCPTGQTHIACNNTGKFYSSCSKDAAMVQIGPNLQKFIVNQHNNKRNLIAGGKVAKFKPACRMATMKWDAELAKIASYNVRQCKMEHDKCRNTQKYKFAGQNLAWRSYTGTPNKQQLIKAAINAWYSEYKSTKWTQIQSYPSNYKGPAIGHFTALMGERNIAVGCAASTYSTKGVGYKTFLVACNYATTNMIGSPIYTGSARATAKCKAGKNSKYPNLCAPKEVYNVNKW</sequence>
<dbReference type="RefSeq" id="XP_011295896.2">
    <property type="nucleotide sequence ID" value="XM_011297594.2"/>
</dbReference>
<reference evidence="10" key="2">
    <citation type="submission" date="2025-05" db="UniProtKB">
        <authorList>
            <consortium name="RefSeq"/>
        </authorList>
    </citation>
    <scope>IDENTIFICATION</scope>
    <source>
        <strain evidence="10">Aabys</strain>
        <tissue evidence="10">Whole body</tissue>
    </source>
</reference>
<reference evidence="8" key="1">
    <citation type="submission" date="2020-05" db="UniProtKB">
        <authorList>
            <consortium name="EnsemblMetazoa"/>
        </authorList>
    </citation>
    <scope>IDENTIFICATION</scope>
    <source>
        <strain evidence="8">Aabys</strain>
    </source>
</reference>
<dbReference type="RefSeq" id="XP_058974997.1">
    <property type="nucleotide sequence ID" value="XM_059119014.1"/>
</dbReference>
<dbReference type="KEGG" id="mde:101890284"/>
<evidence type="ECO:0000256" key="5">
    <source>
        <dbReference type="ARBA" id="ARBA00068306"/>
    </source>
</evidence>
<dbReference type="PIRSF" id="PIRSF038921">
    <property type="entry name" value="P14a"/>
    <property type="match status" value="1"/>
</dbReference>
<dbReference type="PANTHER" id="PTHR10334">
    <property type="entry name" value="CYSTEINE-RICH SECRETORY PROTEIN-RELATED"/>
    <property type="match status" value="1"/>
</dbReference>
<dbReference type="Proteomes" id="UP001652621">
    <property type="component" value="Unplaced"/>
</dbReference>
<dbReference type="InterPro" id="IPR002413">
    <property type="entry name" value="V5_allergen-like"/>
</dbReference>
<dbReference type="OrthoDB" id="414826at2759"/>
<evidence type="ECO:0000313" key="10">
    <source>
        <dbReference type="RefSeq" id="XP_058974997.1"/>
    </source>
</evidence>
<feature type="signal peptide" evidence="6">
    <location>
        <begin position="1"/>
        <end position="19"/>
    </location>
</feature>
<evidence type="ECO:0000256" key="3">
    <source>
        <dbReference type="ARBA" id="ARBA00022525"/>
    </source>
</evidence>
<dbReference type="PRINTS" id="PR00838">
    <property type="entry name" value="V5ALLERGEN"/>
</dbReference>
<gene>
    <name evidence="8" type="primary">101890284</name>
    <name evidence="10" type="synonym">LOC131801050</name>
</gene>
<keyword evidence="3" id="KW-0964">Secreted</keyword>
<organism evidence="8">
    <name type="scientific">Musca domestica</name>
    <name type="common">House fly</name>
    <dbReference type="NCBI Taxonomy" id="7370"/>
    <lineage>
        <taxon>Eukaryota</taxon>
        <taxon>Metazoa</taxon>
        <taxon>Ecdysozoa</taxon>
        <taxon>Arthropoda</taxon>
        <taxon>Hexapoda</taxon>
        <taxon>Insecta</taxon>
        <taxon>Pterygota</taxon>
        <taxon>Neoptera</taxon>
        <taxon>Endopterygota</taxon>
        <taxon>Diptera</taxon>
        <taxon>Brachycera</taxon>
        <taxon>Muscomorpha</taxon>
        <taxon>Muscoidea</taxon>
        <taxon>Muscidae</taxon>
        <taxon>Musca</taxon>
    </lineage>
</organism>
<feature type="chain" id="PRO_5044561292" description="Venom allergen-1" evidence="6">
    <location>
        <begin position="20"/>
        <end position="257"/>
    </location>
</feature>
<keyword evidence="9" id="KW-1185">Reference proteome</keyword>
<proteinExistence type="inferred from homology"/>
<dbReference type="InterPro" id="IPR014044">
    <property type="entry name" value="CAP_dom"/>
</dbReference>
<dbReference type="VEuPathDB" id="VectorBase:MDOMA2_005481"/>
<dbReference type="FunFam" id="3.40.33.10:FF:000007">
    <property type="entry name" value="Venom allergen"/>
    <property type="match status" value="1"/>
</dbReference>
<dbReference type="EnsemblMetazoa" id="MDOA011932-RB">
    <property type="protein sequence ID" value="MDOA011932-PB"/>
    <property type="gene ID" value="MDOA011932"/>
</dbReference>
<evidence type="ECO:0000313" key="9">
    <source>
        <dbReference type="Proteomes" id="UP001652621"/>
    </source>
</evidence>
<evidence type="ECO:0000256" key="1">
    <source>
        <dbReference type="ARBA" id="ARBA00004613"/>
    </source>
</evidence>
<evidence type="ECO:0000256" key="4">
    <source>
        <dbReference type="ARBA" id="ARBA00022729"/>
    </source>
</evidence>
<dbReference type="CDD" id="cd05380">
    <property type="entry name" value="CAP_euk"/>
    <property type="match status" value="1"/>
</dbReference>
<keyword evidence="4 6" id="KW-0732">Signal</keyword>
<dbReference type="InterPro" id="IPR035940">
    <property type="entry name" value="CAP_sf"/>
</dbReference>
<dbReference type="InterPro" id="IPR034763">
    <property type="entry name" value="P14a_insect"/>
</dbReference>
<dbReference type="Gene3D" id="3.40.33.10">
    <property type="entry name" value="CAP"/>
    <property type="match status" value="1"/>
</dbReference>
<accession>A0A1I8N627</accession>
<comment type="similarity">
    <text evidence="2">Belongs to the CRISP family.</text>
</comment>
<dbReference type="VEuPathDB" id="VectorBase:MDOA011932"/>
<dbReference type="InterPro" id="IPR001283">
    <property type="entry name" value="CRISP-related"/>
</dbReference>
<evidence type="ECO:0000259" key="7">
    <source>
        <dbReference type="SMART" id="SM00198"/>
    </source>
</evidence>
<evidence type="ECO:0000313" key="8">
    <source>
        <dbReference type="EnsemblMetazoa" id="MDOA011932-PB"/>
    </source>
</evidence>
<dbReference type="PRINTS" id="PR00837">
    <property type="entry name" value="V5TPXLIKE"/>
</dbReference>